<dbReference type="InterPro" id="IPR035914">
    <property type="entry name" value="Sperma_CUB_dom_sf"/>
</dbReference>
<evidence type="ECO:0000259" key="4">
    <source>
        <dbReference type="PROSITE" id="PS50041"/>
    </source>
</evidence>
<name>A0AAV5TY40_9BILA</name>
<dbReference type="PANTHER" id="PTHR22991:SF40">
    <property type="entry name" value="PROTEIN CBG13490"/>
    <property type="match status" value="1"/>
</dbReference>
<dbReference type="InterPro" id="IPR018378">
    <property type="entry name" value="C-type_lectin_CS"/>
</dbReference>
<dbReference type="PROSITE" id="PS01180">
    <property type="entry name" value="CUB"/>
    <property type="match status" value="1"/>
</dbReference>
<evidence type="ECO:0000256" key="1">
    <source>
        <dbReference type="ARBA" id="ARBA00023157"/>
    </source>
</evidence>
<dbReference type="EMBL" id="BTSX01000005">
    <property type="protein sequence ID" value="GMS99143.1"/>
    <property type="molecule type" value="Genomic_DNA"/>
</dbReference>
<gene>
    <name evidence="5" type="ORF">PENTCL1PPCAC_21318</name>
</gene>
<keyword evidence="1" id="KW-1015">Disulfide bond</keyword>
<dbReference type="InterPro" id="IPR000859">
    <property type="entry name" value="CUB_dom"/>
</dbReference>
<accession>A0AAV5TY40</accession>
<evidence type="ECO:0000313" key="5">
    <source>
        <dbReference type="EMBL" id="GMS99143.1"/>
    </source>
</evidence>
<dbReference type="InterPro" id="IPR016187">
    <property type="entry name" value="CTDL_fold"/>
</dbReference>
<dbReference type="Gene3D" id="3.10.100.10">
    <property type="entry name" value="Mannose-Binding Protein A, subunit A"/>
    <property type="match status" value="2"/>
</dbReference>
<dbReference type="PANTHER" id="PTHR22991">
    <property type="entry name" value="PROTEIN CBG13490"/>
    <property type="match status" value="1"/>
</dbReference>
<evidence type="ECO:0000313" key="6">
    <source>
        <dbReference type="Proteomes" id="UP001432027"/>
    </source>
</evidence>
<organism evidence="5 6">
    <name type="scientific">Pristionchus entomophagus</name>
    <dbReference type="NCBI Taxonomy" id="358040"/>
    <lineage>
        <taxon>Eukaryota</taxon>
        <taxon>Metazoa</taxon>
        <taxon>Ecdysozoa</taxon>
        <taxon>Nematoda</taxon>
        <taxon>Chromadorea</taxon>
        <taxon>Rhabditida</taxon>
        <taxon>Rhabditina</taxon>
        <taxon>Diplogasteromorpha</taxon>
        <taxon>Diplogasteroidea</taxon>
        <taxon>Neodiplogasteridae</taxon>
        <taxon>Pristionchus</taxon>
    </lineage>
</organism>
<dbReference type="Gene3D" id="2.60.120.290">
    <property type="entry name" value="Spermadhesin, CUB domain"/>
    <property type="match status" value="1"/>
</dbReference>
<sequence>LTLLALLCYQAWAMCPSGFELVRNGECHRELYGAQNTYAPTGAAQAISFCADYGAIPVNIKNQEDHDYWVSVAKAEKTTIGSDYGNIILGIYCDNTNHWMWADGREVYYEWKPEDYDEDLHERCGEQGAYCMWTINPVTNNWQKWCNTYQWTANYCIIEPTEKPAEPDRDCTNFDHEDDDDLCYQVGKYPANYTEANTICHSFGANVASIHNERENTFVRRLAASHGLINGMMLGAAYNSKKNSFKWADGTTWDYDNFAPGFPLVGFGECVAMETNNIGGQWINIDCSTELPFACIRQPDDEDPVCDGALRKENDIIYNPGFPSDASIPCDFILKVDPGKLVEVEILMLEANSCCDRLVLTEGTLGGAEIATLTGEMYNGWTFRTTSQNVMRVSWQPHGGVNVKGMMVNF</sequence>
<dbReference type="PROSITE" id="PS00615">
    <property type="entry name" value="C_TYPE_LECTIN_1"/>
    <property type="match status" value="1"/>
</dbReference>
<evidence type="ECO:0000256" key="2">
    <source>
        <dbReference type="PROSITE-ProRule" id="PRU00059"/>
    </source>
</evidence>
<dbReference type="InterPro" id="IPR050976">
    <property type="entry name" value="Snaclec"/>
</dbReference>
<feature type="domain" description="C-type lectin" evidence="4">
    <location>
        <begin position="179"/>
        <end position="296"/>
    </location>
</feature>
<dbReference type="SUPFAM" id="SSF56436">
    <property type="entry name" value="C-type lectin-like"/>
    <property type="match status" value="2"/>
</dbReference>
<dbReference type="InterPro" id="IPR016186">
    <property type="entry name" value="C-type_lectin-like/link_sf"/>
</dbReference>
<dbReference type="SUPFAM" id="SSF49854">
    <property type="entry name" value="Spermadhesin, CUB domain"/>
    <property type="match status" value="1"/>
</dbReference>
<comment type="caution">
    <text evidence="5">The sequence shown here is derived from an EMBL/GenBank/DDBJ whole genome shotgun (WGS) entry which is preliminary data.</text>
</comment>
<evidence type="ECO:0000259" key="3">
    <source>
        <dbReference type="PROSITE" id="PS01180"/>
    </source>
</evidence>
<proteinExistence type="predicted"/>
<dbReference type="Pfam" id="PF00059">
    <property type="entry name" value="Lectin_C"/>
    <property type="match status" value="1"/>
</dbReference>
<protein>
    <recommendedName>
        <fullName evidence="7">C-type lectin</fullName>
    </recommendedName>
</protein>
<keyword evidence="6" id="KW-1185">Reference proteome</keyword>
<reference evidence="5" key="1">
    <citation type="submission" date="2023-10" db="EMBL/GenBank/DDBJ databases">
        <title>Genome assembly of Pristionchus species.</title>
        <authorList>
            <person name="Yoshida K."/>
            <person name="Sommer R.J."/>
        </authorList>
    </citation>
    <scope>NUCLEOTIDE SEQUENCE</scope>
    <source>
        <strain evidence="5">RS0144</strain>
    </source>
</reference>
<dbReference type="SMART" id="SM00034">
    <property type="entry name" value="CLECT"/>
    <property type="match status" value="2"/>
</dbReference>
<dbReference type="Proteomes" id="UP001432027">
    <property type="component" value="Unassembled WGS sequence"/>
</dbReference>
<evidence type="ECO:0008006" key="7">
    <source>
        <dbReference type="Google" id="ProtNLM"/>
    </source>
</evidence>
<dbReference type="PROSITE" id="PS50041">
    <property type="entry name" value="C_TYPE_LECTIN_2"/>
    <property type="match status" value="1"/>
</dbReference>
<dbReference type="InterPro" id="IPR001304">
    <property type="entry name" value="C-type_lectin-like"/>
</dbReference>
<feature type="domain" description="CUB" evidence="3">
    <location>
        <begin position="306"/>
        <end position="410"/>
    </location>
</feature>
<dbReference type="AlphaFoldDB" id="A0AAV5TY40"/>
<comment type="caution">
    <text evidence="2">Lacks conserved residue(s) required for the propagation of feature annotation.</text>
</comment>
<feature type="non-terminal residue" evidence="5">
    <location>
        <position position="1"/>
    </location>
</feature>
<feature type="non-terminal residue" evidence="5">
    <location>
        <position position="410"/>
    </location>
</feature>
<dbReference type="CDD" id="cd00037">
    <property type="entry name" value="CLECT"/>
    <property type="match status" value="2"/>
</dbReference>